<dbReference type="InterPro" id="IPR001845">
    <property type="entry name" value="HTH_ArsR_DNA-bd_dom"/>
</dbReference>
<protein>
    <submittedName>
        <fullName evidence="5">Helix-turn-helix transcriptional regulator</fullName>
    </submittedName>
</protein>
<dbReference type="InterPro" id="IPR051081">
    <property type="entry name" value="HTH_MetalResp_TranReg"/>
</dbReference>
<organism evidence="5 6">
    <name type="scientific">Bifidobacterium crudilactis</name>
    <dbReference type="NCBI Taxonomy" id="327277"/>
    <lineage>
        <taxon>Bacteria</taxon>
        <taxon>Bacillati</taxon>
        <taxon>Actinomycetota</taxon>
        <taxon>Actinomycetes</taxon>
        <taxon>Bifidobacteriales</taxon>
        <taxon>Bifidobacteriaceae</taxon>
        <taxon>Bifidobacterium</taxon>
    </lineage>
</organism>
<dbReference type="InterPro" id="IPR036388">
    <property type="entry name" value="WH-like_DNA-bd_sf"/>
</dbReference>
<dbReference type="Pfam" id="PF12840">
    <property type="entry name" value="HTH_20"/>
    <property type="match status" value="1"/>
</dbReference>
<dbReference type="InterPro" id="IPR036390">
    <property type="entry name" value="WH_DNA-bd_sf"/>
</dbReference>
<evidence type="ECO:0000256" key="3">
    <source>
        <dbReference type="ARBA" id="ARBA00023163"/>
    </source>
</evidence>
<keyword evidence="2" id="KW-0238">DNA-binding</keyword>
<reference evidence="5" key="1">
    <citation type="journal article" date="2020" name="Biotechnol. Biofuels">
        <title>New insights from the biogas microbiome by comprehensive genome-resolved metagenomics of nearly 1600 species originating from multiple anaerobic digesters.</title>
        <authorList>
            <person name="Campanaro S."/>
            <person name="Treu L."/>
            <person name="Rodriguez-R L.M."/>
            <person name="Kovalovszki A."/>
            <person name="Ziels R.M."/>
            <person name="Maus I."/>
            <person name="Zhu X."/>
            <person name="Kougias P.G."/>
            <person name="Basile A."/>
            <person name="Luo G."/>
            <person name="Schluter A."/>
            <person name="Konstantinidis K.T."/>
            <person name="Angelidaki I."/>
        </authorList>
    </citation>
    <scope>NUCLEOTIDE SEQUENCE</scope>
    <source>
        <strain evidence="5">AS01afH2WH_6</strain>
    </source>
</reference>
<accession>A0A971IBY0</accession>
<evidence type="ECO:0000259" key="4">
    <source>
        <dbReference type="PROSITE" id="PS50987"/>
    </source>
</evidence>
<dbReference type="PANTHER" id="PTHR33154">
    <property type="entry name" value="TRANSCRIPTIONAL REGULATOR, ARSR FAMILY"/>
    <property type="match status" value="1"/>
</dbReference>
<dbReference type="Proteomes" id="UP000767327">
    <property type="component" value="Unassembled WGS sequence"/>
</dbReference>
<dbReference type="GO" id="GO:0003700">
    <property type="term" value="F:DNA-binding transcription factor activity"/>
    <property type="evidence" value="ECO:0007669"/>
    <property type="project" value="InterPro"/>
</dbReference>
<proteinExistence type="predicted"/>
<gene>
    <name evidence="5" type="ORF">GXW98_03515</name>
</gene>
<feature type="domain" description="HTH arsR-type" evidence="4">
    <location>
        <begin position="5"/>
        <end position="97"/>
    </location>
</feature>
<dbReference type="PRINTS" id="PR00778">
    <property type="entry name" value="HTHARSR"/>
</dbReference>
<sequence>MTVELCSTDDEHLAQVFKALSDPTRIAILRYLKRAGGGVTCGEVAAVIEMSKSTGSYHFKQLRDAGLTITRKESREKYVSINKETFDTYVSGFYNRL</sequence>
<dbReference type="PROSITE" id="PS50987">
    <property type="entry name" value="HTH_ARSR_2"/>
    <property type="match status" value="1"/>
</dbReference>
<reference evidence="5" key="2">
    <citation type="submission" date="2020-01" db="EMBL/GenBank/DDBJ databases">
        <authorList>
            <person name="Campanaro S."/>
        </authorList>
    </citation>
    <scope>NUCLEOTIDE SEQUENCE</scope>
    <source>
        <strain evidence="5">AS01afH2WH_6</strain>
    </source>
</reference>
<dbReference type="NCBIfam" id="NF033788">
    <property type="entry name" value="HTH_metalloreg"/>
    <property type="match status" value="1"/>
</dbReference>
<name>A0A971IBY0_9BIFI</name>
<dbReference type="SUPFAM" id="SSF46785">
    <property type="entry name" value="Winged helix' DNA-binding domain"/>
    <property type="match status" value="1"/>
</dbReference>
<evidence type="ECO:0000313" key="5">
    <source>
        <dbReference type="EMBL" id="NLT79340.1"/>
    </source>
</evidence>
<comment type="caution">
    <text evidence="5">The sequence shown here is derived from an EMBL/GenBank/DDBJ whole genome shotgun (WGS) entry which is preliminary data.</text>
</comment>
<dbReference type="SMART" id="SM00418">
    <property type="entry name" value="HTH_ARSR"/>
    <property type="match status" value="1"/>
</dbReference>
<evidence type="ECO:0000256" key="2">
    <source>
        <dbReference type="ARBA" id="ARBA00023125"/>
    </source>
</evidence>
<evidence type="ECO:0000313" key="6">
    <source>
        <dbReference type="Proteomes" id="UP000767327"/>
    </source>
</evidence>
<dbReference type="EMBL" id="JAAXZR010000015">
    <property type="protein sequence ID" value="NLT79340.1"/>
    <property type="molecule type" value="Genomic_DNA"/>
</dbReference>
<dbReference type="GO" id="GO:0003677">
    <property type="term" value="F:DNA binding"/>
    <property type="evidence" value="ECO:0007669"/>
    <property type="project" value="UniProtKB-KW"/>
</dbReference>
<dbReference type="PANTHER" id="PTHR33154:SF25">
    <property type="entry name" value="LMO0101 PROTEIN"/>
    <property type="match status" value="1"/>
</dbReference>
<evidence type="ECO:0000256" key="1">
    <source>
        <dbReference type="ARBA" id="ARBA00023015"/>
    </source>
</evidence>
<dbReference type="InterPro" id="IPR011991">
    <property type="entry name" value="ArsR-like_HTH"/>
</dbReference>
<dbReference type="RefSeq" id="WP_273173099.1">
    <property type="nucleotide sequence ID" value="NZ_JAAXZR010000015.1"/>
</dbReference>
<keyword evidence="1" id="KW-0805">Transcription regulation</keyword>
<dbReference type="Gene3D" id="1.10.10.10">
    <property type="entry name" value="Winged helix-like DNA-binding domain superfamily/Winged helix DNA-binding domain"/>
    <property type="match status" value="1"/>
</dbReference>
<keyword evidence="3" id="KW-0804">Transcription</keyword>
<dbReference type="AlphaFoldDB" id="A0A971IBY0"/>
<dbReference type="CDD" id="cd00090">
    <property type="entry name" value="HTH_ARSR"/>
    <property type="match status" value="1"/>
</dbReference>